<name>A0ABR5NP41_9GAMM</name>
<evidence type="ECO:0000313" key="3">
    <source>
        <dbReference type="Proteomes" id="UP000050902"/>
    </source>
</evidence>
<organism evidence="2 3">
    <name type="scientific">Stenotrophomonas nitritireducens</name>
    <dbReference type="NCBI Taxonomy" id="83617"/>
    <lineage>
        <taxon>Bacteria</taxon>
        <taxon>Pseudomonadati</taxon>
        <taxon>Pseudomonadota</taxon>
        <taxon>Gammaproteobacteria</taxon>
        <taxon>Lysobacterales</taxon>
        <taxon>Lysobacteraceae</taxon>
        <taxon>Stenotrophomonas</taxon>
    </lineage>
</organism>
<reference evidence="2 3" key="1">
    <citation type="submission" date="2015-05" db="EMBL/GenBank/DDBJ databases">
        <title>Genome sequencing and analysis of members of genus Stenotrophomonas.</title>
        <authorList>
            <person name="Patil P.P."/>
            <person name="Midha S."/>
            <person name="Patil P.B."/>
        </authorList>
    </citation>
    <scope>NUCLEOTIDE SEQUENCE [LARGE SCALE GENOMIC DNA]</scope>
    <source>
        <strain evidence="2 3">DSM 12575</strain>
    </source>
</reference>
<dbReference type="Gene3D" id="3.10.129.10">
    <property type="entry name" value="Hotdog Thioesterase"/>
    <property type="match status" value="1"/>
</dbReference>
<dbReference type="EMBL" id="LDJG01000002">
    <property type="protein sequence ID" value="KRG60557.1"/>
    <property type="molecule type" value="Genomic_DNA"/>
</dbReference>
<feature type="domain" description="ApeI dehydratase-like" evidence="1">
    <location>
        <begin position="2"/>
        <end position="82"/>
    </location>
</feature>
<gene>
    <name evidence="2" type="ORF">ABB22_01255</name>
</gene>
<dbReference type="InterPro" id="IPR054545">
    <property type="entry name" value="ApeI-like"/>
</dbReference>
<proteinExistence type="predicted"/>
<keyword evidence="3" id="KW-1185">Reference proteome</keyword>
<evidence type="ECO:0000259" key="1">
    <source>
        <dbReference type="Pfam" id="PF22818"/>
    </source>
</evidence>
<dbReference type="InterPro" id="IPR029069">
    <property type="entry name" value="HotDog_dom_sf"/>
</dbReference>
<evidence type="ECO:0000313" key="2">
    <source>
        <dbReference type="EMBL" id="KRG60557.1"/>
    </source>
</evidence>
<accession>A0ABR5NP41</accession>
<dbReference type="SUPFAM" id="SSF54637">
    <property type="entry name" value="Thioesterase/thiol ester dehydrase-isomerase"/>
    <property type="match status" value="1"/>
</dbReference>
<dbReference type="Pfam" id="PF22818">
    <property type="entry name" value="ApeI-like"/>
    <property type="match status" value="1"/>
</dbReference>
<protein>
    <submittedName>
        <fullName evidence="2">Dehydratase</fullName>
    </submittedName>
</protein>
<dbReference type="Proteomes" id="UP000050902">
    <property type="component" value="Unassembled WGS sequence"/>
</dbReference>
<dbReference type="RefSeq" id="WP_055767141.1">
    <property type="nucleotide sequence ID" value="NZ_LDJG01000002.1"/>
</dbReference>
<comment type="caution">
    <text evidence="2">The sequence shown here is derived from an EMBL/GenBank/DDBJ whole genome shotgun (WGS) entry which is preliminary data.</text>
</comment>
<sequence length="99" mass="10703">MQFTVPREHPCLPGHFPGRPLVPGVVVLEHVLRAAEASAGRPLEALRLPQVKFMAPLLPGQSARIELDGHTPRWKFRVWRGDELIARGELVAAGGGAAA</sequence>